<feature type="compositionally biased region" description="Basic and acidic residues" evidence="1">
    <location>
        <begin position="1"/>
        <end position="19"/>
    </location>
</feature>
<organism evidence="2 3">
    <name type="scientific">Caerostris darwini</name>
    <dbReference type="NCBI Taxonomy" id="1538125"/>
    <lineage>
        <taxon>Eukaryota</taxon>
        <taxon>Metazoa</taxon>
        <taxon>Ecdysozoa</taxon>
        <taxon>Arthropoda</taxon>
        <taxon>Chelicerata</taxon>
        <taxon>Arachnida</taxon>
        <taxon>Araneae</taxon>
        <taxon>Araneomorphae</taxon>
        <taxon>Entelegynae</taxon>
        <taxon>Araneoidea</taxon>
        <taxon>Araneidae</taxon>
        <taxon>Caerostris</taxon>
    </lineage>
</organism>
<feature type="compositionally biased region" description="Pro residues" evidence="1">
    <location>
        <begin position="51"/>
        <end position="64"/>
    </location>
</feature>
<proteinExistence type="predicted"/>
<protein>
    <submittedName>
        <fullName evidence="2">Uncharacterized protein</fullName>
    </submittedName>
</protein>
<feature type="region of interest" description="Disordered" evidence="1">
    <location>
        <begin position="1"/>
        <end position="65"/>
    </location>
</feature>
<evidence type="ECO:0000313" key="2">
    <source>
        <dbReference type="EMBL" id="GIY35776.1"/>
    </source>
</evidence>
<accession>A0AAV4SR47</accession>
<dbReference type="EMBL" id="BPLQ01008198">
    <property type="protein sequence ID" value="GIY35776.1"/>
    <property type="molecule type" value="Genomic_DNA"/>
</dbReference>
<evidence type="ECO:0000256" key="1">
    <source>
        <dbReference type="SAM" id="MobiDB-lite"/>
    </source>
</evidence>
<evidence type="ECO:0000313" key="3">
    <source>
        <dbReference type="Proteomes" id="UP001054837"/>
    </source>
</evidence>
<reference evidence="2 3" key="1">
    <citation type="submission" date="2021-06" db="EMBL/GenBank/DDBJ databases">
        <title>Caerostris darwini draft genome.</title>
        <authorList>
            <person name="Kono N."/>
            <person name="Arakawa K."/>
        </authorList>
    </citation>
    <scope>NUCLEOTIDE SEQUENCE [LARGE SCALE GENOMIC DNA]</scope>
</reference>
<comment type="caution">
    <text evidence="2">The sequence shown here is derived from an EMBL/GenBank/DDBJ whole genome shotgun (WGS) entry which is preliminary data.</text>
</comment>
<gene>
    <name evidence="2" type="ORF">CDAR_27861</name>
</gene>
<keyword evidence="3" id="KW-1185">Reference proteome</keyword>
<name>A0AAV4SR47_9ARAC</name>
<dbReference type="AlphaFoldDB" id="A0AAV4SR47"/>
<sequence>MMRERLNSSESEVKTKYKENNNQQNYLTPISGAPPQAKESTPKRVNHQEISPPPNTPLKIPSPPNLSRLIVKSPLALTLIRRSSRPFKSAQQ</sequence>
<dbReference type="Proteomes" id="UP001054837">
    <property type="component" value="Unassembled WGS sequence"/>
</dbReference>